<dbReference type="STRING" id="51351.M4DIM9"/>
<reference evidence="1" key="3">
    <citation type="submission" date="2023-03" db="UniProtKB">
        <authorList>
            <consortium name="EnsemblPlants"/>
        </authorList>
    </citation>
    <scope>IDENTIFICATION</scope>
    <source>
        <strain evidence="1">cv. Chiifu-401-42</strain>
    </source>
</reference>
<evidence type="ECO:0000313" key="2">
    <source>
        <dbReference type="Proteomes" id="UP000011750"/>
    </source>
</evidence>
<protein>
    <submittedName>
        <fullName evidence="1">Uncharacterized protein</fullName>
    </submittedName>
</protein>
<dbReference type="EnsemblPlants" id="Bra016356.1">
    <property type="protein sequence ID" value="Bra016356.1-P"/>
    <property type="gene ID" value="Bra016356"/>
</dbReference>
<reference evidence="1 2" key="2">
    <citation type="journal article" date="2018" name="Hortic Res">
        <title>Improved Brassica rapa reference genome by single-molecule sequencing and chromosome conformation capture technologies.</title>
        <authorList>
            <person name="Zhang L."/>
            <person name="Cai X."/>
            <person name="Wu J."/>
            <person name="Liu M."/>
            <person name="Grob S."/>
            <person name="Cheng F."/>
            <person name="Liang J."/>
            <person name="Cai C."/>
            <person name="Liu Z."/>
            <person name="Liu B."/>
            <person name="Wang F."/>
            <person name="Li S."/>
            <person name="Liu F."/>
            <person name="Li X."/>
            <person name="Cheng L."/>
            <person name="Yang W."/>
            <person name="Li M.H."/>
            <person name="Grossniklaus U."/>
            <person name="Zheng H."/>
            <person name="Wang X."/>
        </authorList>
    </citation>
    <scope>NUCLEOTIDE SEQUENCE [LARGE SCALE GENOMIC DNA]</scope>
    <source>
        <strain evidence="1 2">cv. Chiifu-401-42</strain>
    </source>
</reference>
<organism evidence="1 2">
    <name type="scientific">Brassica campestris</name>
    <name type="common">Field mustard</name>
    <dbReference type="NCBI Taxonomy" id="3711"/>
    <lineage>
        <taxon>Eukaryota</taxon>
        <taxon>Viridiplantae</taxon>
        <taxon>Streptophyta</taxon>
        <taxon>Embryophyta</taxon>
        <taxon>Tracheophyta</taxon>
        <taxon>Spermatophyta</taxon>
        <taxon>Magnoliopsida</taxon>
        <taxon>eudicotyledons</taxon>
        <taxon>Gunneridae</taxon>
        <taxon>Pentapetalae</taxon>
        <taxon>rosids</taxon>
        <taxon>malvids</taxon>
        <taxon>Brassicales</taxon>
        <taxon>Brassicaceae</taxon>
        <taxon>Brassiceae</taxon>
        <taxon>Brassica</taxon>
    </lineage>
</organism>
<dbReference type="Proteomes" id="UP000011750">
    <property type="component" value="Chromosome A08"/>
</dbReference>
<name>M4DIM9_BRACM</name>
<sequence length="57" mass="6155">MPLSVQNRAFSLSRELLDATPGKADNKRLALALKKVTSFTSKIASLFASPMESSTVE</sequence>
<dbReference type="InParanoid" id="M4DIM9"/>
<proteinExistence type="predicted"/>
<evidence type="ECO:0000313" key="1">
    <source>
        <dbReference type="EnsemblPlants" id="Bra016356.1-P"/>
    </source>
</evidence>
<keyword evidence="2" id="KW-1185">Reference proteome</keyword>
<reference evidence="1 2" key="1">
    <citation type="journal article" date="2011" name="Nat. Genet.">
        <title>The genome of the mesopolyploid crop species Brassica rapa.</title>
        <authorList>
            <consortium name="Brassica rapa Genome Sequencing Project Consortium"/>
            <person name="Wang X."/>
            <person name="Wang H."/>
            <person name="Wang J."/>
            <person name="Sun R."/>
            <person name="Wu J."/>
            <person name="Liu S."/>
            <person name="Bai Y."/>
            <person name="Mun J.H."/>
            <person name="Bancroft I."/>
            <person name="Cheng F."/>
            <person name="Huang S."/>
            <person name="Li X."/>
            <person name="Hua W."/>
            <person name="Wang J."/>
            <person name="Wang X."/>
            <person name="Freeling M."/>
            <person name="Pires J.C."/>
            <person name="Paterson A.H."/>
            <person name="Chalhoub B."/>
            <person name="Wang B."/>
            <person name="Hayward A."/>
            <person name="Sharpe A.G."/>
            <person name="Park B.S."/>
            <person name="Weisshaar B."/>
            <person name="Liu B."/>
            <person name="Li B."/>
            <person name="Liu B."/>
            <person name="Tong C."/>
            <person name="Song C."/>
            <person name="Duran C."/>
            <person name="Peng C."/>
            <person name="Geng C."/>
            <person name="Koh C."/>
            <person name="Lin C."/>
            <person name="Edwards D."/>
            <person name="Mu D."/>
            <person name="Shen D."/>
            <person name="Soumpourou E."/>
            <person name="Li F."/>
            <person name="Fraser F."/>
            <person name="Conant G."/>
            <person name="Lassalle G."/>
            <person name="King G.J."/>
            <person name="Bonnema G."/>
            <person name="Tang H."/>
            <person name="Wang H."/>
            <person name="Belcram H."/>
            <person name="Zhou H."/>
            <person name="Hirakawa H."/>
            <person name="Abe H."/>
            <person name="Guo H."/>
            <person name="Wang H."/>
            <person name="Jin H."/>
            <person name="Parkin I.A."/>
            <person name="Batley J."/>
            <person name="Kim J.S."/>
            <person name="Just J."/>
            <person name="Li J."/>
            <person name="Xu J."/>
            <person name="Deng J."/>
            <person name="Kim J.A."/>
            <person name="Li J."/>
            <person name="Yu J."/>
            <person name="Meng J."/>
            <person name="Wang J."/>
            <person name="Min J."/>
            <person name="Poulain J."/>
            <person name="Wang J."/>
            <person name="Hatakeyama K."/>
            <person name="Wu K."/>
            <person name="Wang L."/>
            <person name="Fang L."/>
            <person name="Trick M."/>
            <person name="Links M.G."/>
            <person name="Zhao M."/>
            <person name="Jin M."/>
            <person name="Ramchiary N."/>
            <person name="Drou N."/>
            <person name="Berkman P.J."/>
            <person name="Cai Q."/>
            <person name="Huang Q."/>
            <person name="Li R."/>
            <person name="Tabata S."/>
            <person name="Cheng S."/>
            <person name="Zhang S."/>
            <person name="Zhang S."/>
            <person name="Huang S."/>
            <person name="Sato S."/>
            <person name="Sun S."/>
            <person name="Kwon S.J."/>
            <person name="Choi S.R."/>
            <person name="Lee T.H."/>
            <person name="Fan W."/>
            <person name="Zhao X."/>
            <person name="Tan X."/>
            <person name="Xu X."/>
            <person name="Wang Y."/>
            <person name="Qiu Y."/>
            <person name="Yin Y."/>
            <person name="Li Y."/>
            <person name="Du Y."/>
            <person name="Liao Y."/>
            <person name="Lim Y."/>
            <person name="Narusaka Y."/>
            <person name="Wang Y."/>
            <person name="Wang Z."/>
            <person name="Li Z."/>
            <person name="Wang Z."/>
            <person name="Xiong Z."/>
            <person name="Zhang Z."/>
        </authorList>
    </citation>
    <scope>NUCLEOTIDE SEQUENCE [LARGE SCALE GENOMIC DNA]</scope>
    <source>
        <strain evidence="1 2">cv. Chiifu-401-42</strain>
    </source>
</reference>
<dbReference type="Gramene" id="Bra016356.1">
    <property type="protein sequence ID" value="Bra016356.1-P"/>
    <property type="gene ID" value="Bra016356"/>
</dbReference>
<dbReference type="eggNOG" id="KOG3430">
    <property type="taxonomic scope" value="Eukaryota"/>
</dbReference>
<dbReference type="HOGENOM" id="CLU_2999315_0_0_1"/>
<dbReference type="AlphaFoldDB" id="M4DIM9"/>
<accession>M4DIM9</accession>